<dbReference type="EMBL" id="DAKRPA010000097">
    <property type="protein sequence ID" value="DAZ98773.1"/>
    <property type="molecule type" value="Genomic_DNA"/>
</dbReference>
<dbReference type="Proteomes" id="UP001146120">
    <property type="component" value="Unassembled WGS sequence"/>
</dbReference>
<organism evidence="2 3">
    <name type="scientific">Lagenidium giganteum</name>
    <dbReference type="NCBI Taxonomy" id="4803"/>
    <lineage>
        <taxon>Eukaryota</taxon>
        <taxon>Sar</taxon>
        <taxon>Stramenopiles</taxon>
        <taxon>Oomycota</taxon>
        <taxon>Peronosporomycetes</taxon>
        <taxon>Pythiales</taxon>
        <taxon>Pythiaceae</taxon>
    </lineage>
</organism>
<keyword evidence="3" id="KW-1185">Reference proteome</keyword>
<feature type="compositionally biased region" description="Basic and acidic residues" evidence="1">
    <location>
        <begin position="53"/>
        <end position="66"/>
    </location>
</feature>
<dbReference type="AlphaFoldDB" id="A0AAV2YZJ5"/>
<evidence type="ECO:0000256" key="1">
    <source>
        <dbReference type="SAM" id="MobiDB-lite"/>
    </source>
</evidence>
<protein>
    <submittedName>
        <fullName evidence="2">Uncharacterized protein</fullName>
    </submittedName>
</protein>
<proteinExistence type="predicted"/>
<reference evidence="2" key="2">
    <citation type="journal article" date="2023" name="Microbiol Resour">
        <title>Decontamination and Annotation of the Draft Genome Sequence of the Oomycete Lagenidium giganteum ARSEF 373.</title>
        <authorList>
            <person name="Morgan W.R."/>
            <person name="Tartar A."/>
        </authorList>
    </citation>
    <scope>NUCLEOTIDE SEQUENCE</scope>
    <source>
        <strain evidence="2">ARSEF 373</strain>
    </source>
</reference>
<comment type="caution">
    <text evidence="2">The sequence shown here is derived from an EMBL/GenBank/DDBJ whole genome shotgun (WGS) entry which is preliminary data.</text>
</comment>
<evidence type="ECO:0000313" key="2">
    <source>
        <dbReference type="EMBL" id="DAZ98773.1"/>
    </source>
</evidence>
<name>A0AAV2YZJ5_9STRA</name>
<gene>
    <name evidence="2" type="ORF">N0F65_003989</name>
</gene>
<feature type="region of interest" description="Disordered" evidence="1">
    <location>
        <begin position="1"/>
        <end position="88"/>
    </location>
</feature>
<feature type="region of interest" description="Disordered" evidence="1">
    <location>
        <begin position="172"/>
        <end position="206"/>
    </location>
</feature>
<reference evidence="2" key="1">
    <citation type="submission" date="2022-11" db="EMBL/GenBank/DDBJ databases">
        <authorList>
            <person name="Morgan W.R."/>
            <person name="Tartar A."/>
        </authorList>
    </citation>
    <scope>NUCLEOTIDE SEQUENCE</scope>
    <source>
        <strain evidence="2">ARSEF 373</strain>
    </source>
</reference>
<accession>A0AAV2YZJ5</accession>
<sequence length="267" mass="28963">MRVKRPRSSASKARNNGRAMRRTKATAMEDGEHLPTDPSLMTERQQLAFLLRKTAESDDSSDHSDGASESSVGRARRSPSRVTRSMTSCKQKLQRLLREGGSNVLADAVTLLHKQGLVIYRGRGRPPKNAIKLSPENNAMIDQLVEATQLTSAISAPTSPSMKTAPRAFKVEPIDCQESSEDSSSSDSSRKKRCPSSEKASPTSASDVGHMSVFSAISTHDAVEVFWSPECALCSSSYGARLNACDPLFLCAACDRKYPTQRALGIV</sequence>
<evidence type="ECO:0000313" key="3">
    <source>
        <dbReference type="Proteomes" id="UP001146120"/>
    </source>
</evidence>